<name>A0A1I5KF76_9PSEU</name>
<keyword evidence="3" id="KW-1185">Reference proteome</keyword>
<gene>
    <name evidence="2" type="ORF">SAMN05421810_101111</name>
</gene>
<dbReference type="EMBL" id="FOWW01000001">
    <property type="protein sequence ID" value="SFO83373.1"/>
    <property type="molecule type" value="Genomic_DNA"/>
</dbReference>
<dbReference type="Proteomes" id="UP000198727">
    <property type="component" value="Unassembled WGS sequence"/>
</dbReference>
<feature type="compositionally biased region" description="Basic and acidic residues" evidence="1">
    <location>
        <begin position="1"/>
        <end position="10"/>
    </location>
</feature>
<evidence type="ECO:0000313" key="3">
    <source>
        <dbReference type="Proteomes" id="UP000198727"/>
    </source>
</evidence>
<proteinExistence type="predicted"/>
<protein>
    <submittedName>
        <fullName evidence="2">Uncharacterized protein</fullName>
    </submittedName>
</protein>
<accession>A0A1I5KF76</accession>
<dbReference type="AlphaFoldDB" id="A0A1I5KF76"/>
<organism evidence="2 3">
    <name type="scientific">Amycolatopsis arida</name>
    <dbReference type="NCBI Taxonomy" id="587909"/>
    <lineage>
        <taxon>Bacteria</taxon>
        <taxon>Bacillati</taxon>
        <taxon>Actinomycetota</taxon>
        <taxon>Actinomycetes</taxon>
        <taxon>Pseudonocardiales</taxon>
        <taxon>Pseudonocardiaceae</taxon>
        <taxon>Amycolatopsis</taxon>
    </lineage>
</organism>
<evidence type="ECO:0000313" key="2">
    <source>
        <dbReference type="EMBL" id="SFO83373.1"/>
    </source>
</evidence>
<dbReference type="RefSeq" id="WP_092526241.1">
    <property type="nucleotide sequence ID" value="NZ_FOWW01000001.1"/>
</dbReference>
<reference evidence="3" key="1">
    <citation type="submission" date="2016-10" db="EMBL/GenBank/DDBJ databases">
        <authorList>
            <person name="Varghese N."/>
            <person name="Submissions S."/>
        </authorList>
    </citation>
    <scope>NUCLEOTIDE SEQUENCE [LARGE SCALE GENOMIC DNA]</scope>
    <source>
        <strain evidence="3">CGMCC 4.5579</strain>
    </source>
</reference>
<feature type="region of interest" description="Disordered" evidence="1">
    <location>
        <begin position="1"/>
        <end position="85"/>
    </location>
</feature>
<sequence length="85" mass="9255">MNDAQTEKDSMTAQRPAEQGTDAAEQEQPTTSALLRPHPDTPIFNETWDALRDRLPTLANEEPAGSPETGDETEDDSDRGGGEQD</sequence>
<evidence type="ECO:0000256" key="1">
    <source>
        <dbReference type="SAM" id="MobiDB-lite"/>
    </source>
</evidence>